<feature type="signal peptide" evidence="2">
    <location>
        <begin position="1"/>
        <end position="18"/>
    </location>
</feature>
<comment type="caution">
    <text evidence="3">The sequence shown here is derived from an EMBL/GenBank/DDBJ whole genome shotgun (WGS) entry which is preliminary data.</text>
</comment>
<evidence type="ECO:0000313" key="3">
    <source>
        <dbReference type="EMBL" id="KAJ7779830.1"/>
    </source>
</evidence>
<accession>A0AAD7K7B6</accession>
<evidence type="ECO:0000256" key="1">
    <source>
        <dbReference type="SAM" id="Phobius"/>
    </source>
</evidence>
<organism evidence="3 4">
    <name type="scientific">Mycena metata</name>
    <dbReference type="NCBI Taxonomy" id="1033252"/>
    <lineage>
        <taxon>Eukaryota</taxon>
        <taxon>Fungi</taxon>
        <taxon>Dikarya</taxon>
        <taxon>Basidiomycota</taxon>
        <taxon>Agaricomycotina</taxon>
        <taxon>Agaricomycetes</taxon>
        <taxon>Agaricomycetidae</taxon>
        <taxon>Agaricales</taxon>
        <taxon>Marasmiineae</taxon>
        <taxon>Mycenaceae</taxon>
        <taxon>Mycena</taxon>
    </lineage>
</organism>
<keyword evidence="1" id="KW-1133">Transmembrane helix</keyword>
<gene>
    <name evidence="3" type="ORF">B0H16DRAFT_1830233</name>
</gene>
<evidence type="ECO:0000313" key="4">
    <source>
        <dbReference type="Proteomes" id="UP001215598"/>
    </source>
</evidence>
<feature type="transmembrane region" description="Helical" evidence="1">
    <location>
        <begin position="15"/>
        <end position="40"/>
    </location>
</feature>
<keyword evidence="2" id="KW-0732">Signal</keyword>
<feature type="transmembrane region" description="Helical" evidence="1">
    <location>
        <begin position="207"/>
        <end position="240"/>
    </location>
</feature>
<proteinExistence type="predicted"/>
<feature type="transmembrane region" description="Helical" evidence="1">
    <location>
        <begin position="169"/>
        <end position="195"/>
    </location>
</feature>
<keyword evidence="1" id="KW-0812">Transmembrane</keyword>
<dbReference type="Proteomes" id="UP001215598">
    <property type="component" value="Unassembled WGS sequence"/>
</dbReference>
<feature type="chain" id="PRO_5042249581" evidence="2">
    <location>
        <begin position="19"/>
        <end position="317"/>
    </location>
</feature>
<keyword evidence="4" id="KW-1185">Reference proteome</keyword>
<sequence>MRLKFVLLLIESVQVMWALTAAEGFLYGAYVIMFAFYMHVSGARNMAKTHRFLHISTITLFILATAHCALQLAITAIFTRVTAELNPALVRLIEAANAVYVTSTMIADSVFIFRCYSIWNRRLAVIVFPASLVLVATGLGYGNAMLVILTHSREVSASNIQIIVNLNLFIASIAVSLFATVILMGLTVGRIWLLARDARVIMGRKAVGIYYMASAMILESGALYCVGGATLVVVGFRWFLNGSLTFTGVILAQIVGIAPTLISVRVALGCSVENVNSFVVQPRADRSPLAAKIEALTPESPDKRVLYIRATETEAAA</sequence>
<feature type="transmembrane region" description="Helical" evidence="1">
    <location>
        <begin position="246"/>
        <end position="268"/>
    </location>
</feature>
<protein>
    <submittedName>
        <fullName evidence="3">Uncharacterized protein</fullName>
    </submittedName>
</protein>
<feature type="transmembrane region" description="Helical" evidence="1">
    <location>
        <begin position="98"/>
        <end position="116"/>
    </location>
</feature>
<evidence type="ECO:0000256" key="2">
    <source>
        <dbReference type="SAM" id="SignalP"/>
    </source>
</evidence>
<name>A0AAD7K7B6_9AGAR</name>
<reference evidence="3" key="1">
    <citation type="submission" date="2023-03" db="EMBL/GenBank/DDBJ databases">
        <title>Massive genome expansion in bonnet fungi (Mycena s.s.) driven by repeated elements and novel gene families across ecological guilds.</title>
        <authorList>
            <consortium name="Lawrence Berkeley National Laboratory"/>
            <person name="Harder C.B."/>
            <person name="Miyauchi S."/>
            <person name="Viragh M."/>
            <person name="Kuo A."/>
            <person name="Thoen E."/>
            <person name="Andreopoulos B."/>
            <person name="Lu D."/>
            <person name="Skrede I."/>
            <person name="Drula E."/>
            <person name="Henrissat B."/>
            <person name="Morin E."/>
            <person name="Kohler A."/>
            <person name="Barry K."/>
            <person name="LaButti K."/>
            <person name="Morin E."/>
            <person name="Salamov A."/>
            <person name="Lipzen A."/>
            <person name="Mereny Z."/>
            <person name="Hegedus B."/>
            <person name="Baldrian P."/>
            <person name="Stursova M."/>
            <person name="Weitz H."/>
            <person name="Taylor A."/>
            <person name="Grigoriev I.V."/>
            <person name="Nagy L.G."/>
            <person name="Martin F."/>
            <person name="Kauserud H."/>
        </authorList>
    </citation>
    <scope>NUCLEOTIDE SEQUENCE</scope>
    <source>
        <strain evidence="3">CBHHK182m</strain>
    </source>
</reference>
<keyword evidence="1" id="KW-0472">Membrane</keyword>
<dbReference type="EMBL" id="JARKIB010000005">
    <property type="protein sequence ID" value="KAJ7779830.1"/>
    <property type="molecule type" value="Genomic_DNA"/>
</dbReference>
<feature type="transmembrane region" description="Helical" evidence="1">
    <location>
        <begin position="52"/>
        <end position="78"/>
    </location>
</feature>
<dbReference type="AlphaFoldDB" id="A0AAD7K7B6"/>
<feature type="transmembrane region" description="Helical" evidence="1">
    <location>
        <begin position="123"/>
        <end position="149"/>
    </location>
</feature>